<evidence type="ECO:0000313" key="1">
    <source>
        <dbReference type="EMBL" id="KAH3668490.1"/>
    </source>
</evidence>
<dbReference type="RefSeq" id="XP_046062904.1">
    <property type="nucleotide sequence ID" value="XM_046203093.1"/>
</dbReference>
<dbReference type="Proteomes" id="UP000769157">
    <property type="component" value="Unassembled WGS sequence"/>
</dbReference>
<dbReference type="AlphaFoldDB" id="A0A9P8PB38"/>
<dbReference type="EMBL" id="JAEUBE010000158">
    <property type="protein sequence ID" value="KAH3668490.1"/>
    <property type="molecule type" value="Genomic_DNA"/>
</dbReference>
<proteinExistence type="predicted"/>
<dbReference type="GeneID" id="70234211"/>
<organism evidence="1 2">
    <name type="scientific">Ogataea philodendri</name>
    <dbReference type="NCBI Taxonomy" id="1378263"/>
    <lineage>
        <taxon>Eukaryota</taxon>
        <taxon>Fungi</taxon>
        <taxon>Dikarya</taxon>
        <taxon>Ascomycota</taxon>
        <taxon>Saccharomycotina</taxon>
        <taxon>Pichiomycetes</taxon>
        <taxon>Pichiales</taxon>
        <taxon>Pichiaceae</taxon>
        <taxon>Ogataea</taxon>
    </lineage>
</organism>
<accession>A0A9P8PB38</accession>
<evidence type="ECO:0000313" key="2">
    <source>
        <dbReference type="Proteomes" id="UP000769157"/>
    </source>
</evidence>
<sequence>MSGFTIVLPNTSFNPPSPKDECLWCSLADCSNGCASLTAFKIGSCTFWDRIFNLLASSSVIFTLSFSLDD</sequence>
<keyword evidence="2" id="KW-1185">Reference proteome</keyword>
<gene>
    <name evidence="1" type="ORF">OGAPHI_002244</name>
</gene>
<reference evidence="1" key="1">
    <citation type="journal article" date="2021" name="Open Biol.">
        <title>Shared evolutionary footprints suggest mitochondrial oxidative damage underlies multiple complex I losses in fungi.</title>
        <authorList>
            <person name="Schikora-Tamarit M.A."/>
            <person name="Marcet-Houben M."/>
            <person name="Nosek J."/>
            <person name="Gabaldon T."/>
        </authorList>
    </citation>
    <scope>NUCLEOTIDE SEQUENCE</scope>
    <source>
        <strain evidence="1">CBS6075</strain>
    </source>
</reference>
<name>A0A9P8PB38_9ASCO</name>
<reference evidence="1" key="2">
    <citation type="submission" date="2021-01" db="EMBL/GenBank/DDBJ databases">
        <authorList>
            <person name="Schikora-Tamarit M.A."/>
        </authorList>
    </citation>
    <scope>NUCLEOTIDE SEQUENCE</scope>
    <source>
        <strain evidence="1">CBS6075</strain>
    </source>
</reference>
<comment type="caution">
    <text evidence="1">The sequence shown here is derived from an EMBL/GenBank/DDBJ whole genome shotgun (WGS) entry which is preliminary data.</text>
</comment>
<protein>
    <submittedName>
        <fullName evidence="1">Uncharacterized protein</fullName>
    </submittedName>
</protein>